<evidence type="ECO:0000313" key="2">
    <source>
        <dbReference type="EMBL" id="OSD02303.1"/>
    </source>
</evidence>
<feature type="region of interest" description="Disordered" evidence="1">
    <location>
        <begin position="43"/>
        <end position="71"/>
    </location>
</feature>
<dbReference type="AlphaFoldDB" id="A0A1Y2INP3"/>
<sequence>MRGRNSVQRSERYGAPYGEKVRIRDGMGVGLRDRDLRSRREPLQEIVVQGHDAQIRTAQRPQERMGRKAYS</sequence>
<feature type="compositionally biased region" description="Basic and acidic residues" evidence="1">
    <location>
        <begin position="61"/>
        <end position="71"/>
    </location>
</feature>
<protein>
    <submittedName>
        <fullName evidence="2">Uncharacterized protein</fullName>
    </submittedName>
</protein>
<dbReference type="EMBL" id="KZ084106">
    <property type="protein sequence ID" value="OSD02303.1"/>
    <property type="molecule type" value="Genomic_DNA"/>
</dbReference>
<evidence type="ECO:0000256" key="1">
    <source>
        <dbReference type="SAM" id="MobiDB-lite"/>
    </source>
</evidence>
<evidence type="ECO:0000313" key="3">
    <source>
        <dbReference type="Proteomes" id="UP000193067"/>
    </source>
</evidence>
<organism evidence="2 3">
    <name type="scientific">Trametes coccinea (strain BRFM310)</name>
    <name type="common">Pycnoporus coccineus</name>
    <dbReference type="NCBI Taxonomy" id="1353009"/>
    <lineage>
        <taxon>Eukaryota</taxon>
        <taxon>Fungi</taxon>
        <taxon>Dikarya</taxon>
        <taxon>Basidiomycota</taxon>
        <taxon>Agaricomycotina</taxon>
        <taxon>Agaricomycetes</taxon>
        <taxon>Polyporales</taxon>
        <taxon>Polyporaceae</taxon>
        <taxon>Trametes</taxon>
    </lineage>
</organism>
<accession>A0A1Y2INP3</accession>
<reference evidence="2 3" key="1">
    <citation type="journal article" date="2015" name="Biotechnol. Biofuels">
        <title>Enhanced degradation of softwood versus hardwood by the white-rot fungus Pycnoporus coccineus.</title>
        <authorList>
            <person name="Couturier M."/>
            <person name="Navarro D."/>
            <person name="Chevret D."/>
            <person name="Henrissat B."/>
            <person name="Piumi F."/>
            <person name="Ruiz-Duenas F.J."/>
            <person name="Martinez A.T."/>
            <person name="Grigoriev I.V."/>
            <person name="Riley R."/>
            <person name="Lipzen A."/>
            <person name="Berrin J.G."/>
            <person name="Master E.R."/>
            <person name="Rosso M.N."/>
        </authorList>
    </citation>
    <scope>NUCLEOTIDE SEQUENCE [LARGE SCALE GENOMIC DNA]</scope>
    <source>
        <strain evidence="2 3">BRFM310</strain>
    </source>
</reference>
<name>A0A1Y2INP3_TRAC3</name>
<dbReference type="Proteomes" id="UP000193067">
    <property type="component" value="Unassembled WGS sequence"/>
</dbReference>
<keyword evidence="3" id="KW-1185">Reference proteome</keyword>
<gene>
    <name evidence="2" type="ORF">PYCCODRAFT_1435636</name>
</gene>
<proteinExistence type="predicted"/>